<dbReference type="OMA" id="PMRTPFT"/>
<dbReference type="eggNOG" id="ENOG502S1QR">
    <property type="taxonomic scope" value="Eukaryota"/>
</dbReference>
<dbReference type="STRING" id="13333.U5DF05"/>
<sequence length="159" mass="17508">MARSQLLSVAAVLFLFSSALGTPTPNFEVEGRVYCDTCRAGFETSATTYIKGSTVRLECKDRATHQLTYSIEGVTDATGTYRLPVSDDRQHEICEVVVVSSPEAGCGKAMLGRERARVLLTHNNGIVSNTRYANALAFLKDEPLPRCAELLKLYKEKEE</sequence>
<dbReference type="Gramene" id="ERN18998">
    <property type="protein sequence ID" value="ERN18998"/>
    <property type="gene ID" value="AMTR_s00061p00032820"/>
</dbReference>
<organism evidence="4 5">
    <name type="scientific">Amborella trichopoda</name>
    <dbReference type="NCBI Taxonomy" id="13333"/>
    <lineage>
        <taxon>Eukaryota</taxon>
        <taxon>Viridiplantae</taxon>
        <taxon>Streptophyta</taxon>
        <taxon>Embryophyta</taxon>
        <taxon>Tracheophyta</taxon>
        <taxon>Spermatophyta</taxon>
        <taxon>Magnoliopsida</taxon>
        <taxon>Amborellales</taxon>
        <taxon>Amborellaceae</taxon>
        <taxon>Amborella</taxon>
    </lineage>
</organism>
<accession>U5DF05</accession>
<dbReference type="GO" id="GO:0005615">
    <property type="term" value="C:extracellular space"/>
    <property type="evidence" value="ECO:0007669"/>
    <property type="project" value="InterPro"/>
</dbReference>
<evidence type="ECO:0008006" key="6">
    <source>
        <dbReference type="Google" id="ProtNLM"/>
    </source>
</evidence>
<evidence type="ECO:0000256" key="1">
    <source>
        <dbReference type="ARBA" id="ARBA00010049"/>
    </source>
</evidence>
<evidence type="ECO:0000313" key="5">
    <source>
        <dbReference type="Proteomes" id="UP000017836"/>
    </source>
</evidence>
<dbReference type="InterPro" id="IPR006040">
    <property type="entry name" value="Allergen_Ole_e_I_CS"/>
</dbReference>
<dbReference type="PROSITE" id="PS00925">
    <property type="entry name" value="OLEEI"/>
    <property type="match status" value="1"/>
</dbReference>
<gene>
    <name evidence="4" type="ORF">AMTR_s00061p00032820</name>
</gene>
<dbReference type="AlphaFoldDB" id="U5DF05"/>
<dbReference type="Pfam" id="PF01190">
    <property type="entry name" value="Pollen_Ole_e_1"/>
    <property type="match status" value="1"/>
</dbReference>
<name>U5DF05_AMBTC</name>
<dbReference type="EMBL" id="KI392075">
    <property type="protein sequence ID" value="ERN18998.1"/>
    <property type="molecule type" value="Genomic_DNA"/>
</dbReference>
<evidence type="ECO:0000256" key="2">
    <source>
        <dbReference type="ARBA" id="ARBA00023157"/>
    </source>
</evidence>
<dbReference type="InterPro" id="IPR006041">
    <property type="entry name" value="Pollen_Ole_e1_allergen"/>
</dbReference>
<reference evidence="5" key="1">
    <citation type="journal article" date="2013" name="Science">
        <title>The Amborella genome and the evolution of flowering plants.</title>
        <authorList>
            <consortium name="Amborella Genome Project"/>
        </authorList>
    </citation>
    <scope>NUCLEOTIDE SEQUENCE [LARGE SCALE GENOMIC DNA]</scope>
</reference>
<protein>
    <recommendedName>
        <fullName evidence="6">Pollen-specific protein C13</fullName>
    </recommendedName>
</protein>
<keyword evidence="2" id="KW-1015">Disulfide bond</keyword>
<proteinExistence type="inferred from homology"/>
<feature type="chain" id="PRO_5004658842" description="Pollen-specific protein C13" evidence="3">
    <location>
        <begin position="22"/>
        <end position="159"/>
    </location>
</feature>
<keyword evidence="5" id="KW-1185">Reference proteome</keyword>
<dbReference type="PANTHER" id="PTHR31614:SF5">
    <property type="entry name" value="ALLERGEN-LIKE PROTEIN BRSN20"/>
    <property type="match status" value="1"/>
</dbReference>
<feature type="signal peptide" evidence="3">
    <location>
        <begin position="1"/>
        <end position="21"/>
    </location>
</feature>
<comment type="similarity">
    <text evidence="1">Belongs to the Ole e I family.</text>
</comment>
<dbReference type="PANTHER" id="PTHR31614">
    <property type="entry name" value="PROTEIN DOWNSTREAM OF FLC-RELATED"/>
    <property type="match status" value="1"/>
</dbReference>
<dbReference type="KEGG" id="atr:18447370"/>
<evidence type="ECO:0000256" key="3">
    <source>
        <dbReference type="SAM" id="SignalP"/>
    </source>
</evidence>
<dbReference type="Proteomes" id="UP000017836">
    <property type="component" value="Unassembled WGS sequence"/>
</dbReference>
<dbReference type="HOGENOM" id="CLU_094008_2_0_1"/>
<keyword evidence="3" id="KW-0732">Signal</keyword>
<dbReference type="OrthoDB" id="1896520at2759"/>
<evidence type="ECO:0000313" key="4">
    <source>
        <dbReference type="EMBL" id="ERN18998.1"/>
    </source>
</evidence>